<dbReference type="InterPro" id="IPR041522">
    <property type="entry name" value="CdaR_GGDEF"/>
</dbReference>
<feature type="compositionally biased region" description="Gly residues" evidence="2">
    <location>
        <begin position="335"/>
        <end position="355"/>
    </location>
</feature>
<dbReference type="Pfam" id="PF13556">
    <property type="entry name" value="HTH_30"/>
    <property type="match status" value="1"/>
</dbReference>
<dbReference type="STRING" id="1108044.GOOTI_082_00270"/>
<evidence type="ECO:0000259" key="3">
    <source>
        <dbReference type="Pfam" id="PF13556"/>
    </source>
</evidence>
<evidence type="ECO:0000313" key="6">
    <source>
        <dbReference type="Proteomes" id="UP000005038"/>
    </source>
</evidence>
<evidence type="ECO:0000313" key="5">
    <source>
        <dbReference type="EMBL" id="GAB33797.1"/>
    </source>
</evidence>
<dbReference type="Gene3D" id="1.10.10.2840">
    <property type="entry name" value="PucR C-terminal helix-turn-helix domain"/>
    <property type="match status" value="1"/>
</dbReference>
<dbReference type="Pfam" id="PF17853">
    <property type="entry name" value="GGDEF_2"/>
    <property type="match status" value="1"/>
</dbReference>
<dbReference type="AlphaFoldDB" id="H5TJY9"/>
<keyword evidence="6" id="KW-1185">Reference proteome</keyword>
<dbReference type="RefSeq" id="WP_007238041.1">
    <property type="nucleotide sequence ID" value="NZ_BAFB01000082.1"/>
</dbReference>
<evidence type="ECO:0000256" key="1">
    <source>
        <dbReference type="ARBA" id="ARBA00006754"/>
    </source>
</evidence>
<dbReference type="InterPro" id="IPR025736">
    <property type="entry name" value="PucR_C-HTH_dom"/>
</dbReference>
<reference evidence="5" key="1">
    <citation type="submission" date="2012-02" db="EMBL/GenBank/DDBJ databases">
        <title>Whole genome shotgun sequence of Gordonia otitidis NBRC 100426.</title>
        <authorList>
            <person name="Yoshida I."/>
            <person name="Hosoyama A."/>
            <person name="Tsuchikane K."/>
            <person name="Katsumata H."/>
            <person name="Yamazaki S."/>
            <person name="Fujita N."/>
        </authorList>
    </citation>
    <scope>NUCLEOTIDE SEQUENCE [LARGE SCALE GENOMIC DNA]</scope>
    <source>
        <strain evidence="5">NBRC 100426</strain>
    </source>
</reference>
<dbReference type="InterPro" id="IPR051448">
    <property type="entry name" value="CdaR-like_regulators"/>
</dbReference>
<proteinExistence type="inferred from homology"/>
<protein>
    <submittedName>
        <fullName evidence="5">CdaR family transcriptional regulator</fullName>
    </submittedName>
</protein>
<accession>H5TJY9</accession>
<dbReference type="EMBL" id="BAFB01000082">
    <property type="protein sequence ID" value="GAB33797.1"/>
    <property type="molecule type" value="Genomic_DNA"/>
</dbReference>
<dbReference type="PANTHER" id="PTHR33744">
    <property type="entry name" value="CARBOHYDRATE DIACID REGULATOR"/>
    <property type="match status" value="1"/>
</dbReference>
<feature type="region of interest" description="Disordered" evidence="2">
    <location>
        <begin position="328"/>
        <end position="365"/>
    </location>
</feature>
<name>H5TJY9_GORO1</name>
<evidence type="ECO:0000259" key="4">
    <source>
        <dbReference type="Pfam" id="PF17853"/>
    </source>
</evidence>
<dbReference type="Proteomes" id="UP000005038">
    <property type="component" value="Unassembled WGS sequence"/>
</dbReference>
<gene>
    <name evidence="5" type="ORF">GOOTI_082_00270</name>
</gene>
<comment type="caution">
    <text evidence="5">The sequence shown here is derived from an EMBL/GenBank/DDBJ whole genome shotgun (WGS) entry which is preliminary data.</text>
</comment>
<organism evidence="5 6">
    <name type="scientific">Gordonia otitidis (strain DSM 44809 / CCUG 52243 / JCM 12355 / NBRC 100426 / IFM 10032)</name>
    <dbReference type="NCBI Taxonomy" id="1108044"/>
    <lineage>
        <taxon>Bacteria</taxon>
        <taxon>Bacillati</taxon>
        <taxon>Actinomycetota</taxon>
        <taxon>Actinomycetes</taxon>
        <taxon>Mycobacteriales</taxon>
        <taxon>Gordoniaceae</taxon>
        <taxon>Gordonia</taxon>
    </lineage>
</organism>
<dbReference type="OrthoDB" id="3190266at2"/>
<dbReference type="PANTHER" id="PTHR33744:SF17">
    <property type="entry name" value="CONSERVED PROTEIN"/>
    <property type="match status" value="1"/>
</dbReference>
<evidence type="ECO:0000256" key="2">
    <source>
        <dbReference type="SAM" id="MobiDB-lite"/>
    </source>
</evidence>
<dbReference type="InterPro" id="IPR042070">
    <property type="entry name" value="PucR_C-HTH_sf"/>
</dbReference>
<comment type="similarity">
    <text evidence="1">Belongs to the CdaR family.</text>
</comment>
<sequence length="583" mass="61363">MAEQLPRSSLGRILTDLGNTFLEPLCAPVGLSVPVGGVGFYDPLDDSAQPDEAIVLGIGIHEPGDIVSALTALRREGQRGAAALVVRSPVLLTDEVESAAAASGIALLGLAPGASWMQLATMIRTLIADDTVGISESDRLGGVVSGDLFALANSITALIDVPITIEDRDSRVVAFSARQDEADSSRVETILGRQVPDRFTHAMVEQGVFRELYASDEPVWIQPEPAAPDQLPRVAVAVRAGDEVLGSIWAAVREPLSDDRLRALTDAAKLVALHMMTIRNGDDGARRLKADLVTTALRGGPGTRDAVRRLGMGDRPVAVLAMDLLESDAEDDSGGDGGGREGGTGGEVGGEGGAGDLAPTRSRAAADRAAIKQRLTSGFALHISASHPRAAVALIGDVCYALVPLADGPRARRHAIDVAAEFLNRAGDGSHAVIGVGTVASRPEELATARSNADRALRVLLDRHQPGLGQIAEFDDVHMHSLLIDLKDMVAARGDEPSGPIGRLIAHDAGHNTMLVETLRAWLDAFGDIPAAAATQFVHPNTFRYRLRRAAEISGIDLSDPEARFAAMLQLRVIDVAPRATPR</sequence>
<feature type="domain" description="CdaR GGDEF-like" evidence="4">
    <location>
        <begin position="315"/>
        <end position="459"/>
    </location>
</feature>
<feature type="domain" description="PucR C-terminal helix-turn-helix" evidence="3">
    <location>
        <begin position="515"/>
        <end position="573"/>
    </location>
</feature>